<feature type="domain" description="Glucose-methanol-choline oxidoreductase N-terminal" evidence="7">
    <location>
        <begin position="92"/>
        <end position="115"/>
    </location>
</feature>
<dbReference type="SUPFAM" id="SSF54373">
    <property type="entry name" value="FAD-linked reductases, C-terminal domain"/>
    <property type="match status" value="1"/>
</dbReference>
<evidence type="ECO:0000256" key="4">
    <source>
        <dbReference type="ARBA" id="ARBA00022827"/>
    </source>
</evidence>
<organism evidence="8 9">
    <name type="scientific">Nocardioides immobilis</name>
    <dbReference type="NCBI Taxonomy" id="2049295"/>
    <lineage>
        <taxon>Bacteria</taxon>
        <taxon>Bacillati</taxon>
        <taxon>Actinomycetota</taxon>
        <taxon>Actinomycetes</taxon>
        <taxon>Propionibacteriales</taxon>
        <taxon>Nocardioidaceae</taxon>
        <taxon>Nocardioides</taxon>
    </lineage>
</organism>
<gene>
    <name evidence="8" type="ORF">D0Z08_10840</name>
</gene>
<dbReference type="GO" id="GO:0016614">
    <property type="term" value="F:oxidoreductase activity, acting on CH-OH group of donors"/>
    <property type="evidence" value="ECO:0007669"/>
    <property type="project" value="InterPro"/>
</dbReference>
<evidence type="ECO:0000256" key="5">
    <source>
        <dbReference type="PIRSR" id="PIRSR000137-2"/>
    </source>
</evidence>
<dbReference type="SUPFAM" id="SSF51905">
    <property type="entry name" value="FAD/NAD(P)-binding domain"/>
    <property type="match status" value="1"/>
</dbReference>
<reference evidence="8 9" key="1">
    <citation type="submission" date="2018-09" db="EMBL/GenBank/DDBJ databases">
        <title>Genome sequencing of Nocardioides immobilis CCTCC AB 2017083 for comparison to Nocardioides silvaticus.</title>
        <authorList>
            <person name="Li C."/>
            <person name="Wang G."/>
        </authorList>
    </citation>
    <scope>NUCLEOTIDE SEQUENCE [LARGE SCALE GENOMIC DNA]</scope>
    <source>
        <strain evidence="8 9">CCTCC AB 2017083</strain>
    </source>
</reference>
<comment type="similarity">
    <text evidence="2 6">Belongs to the GMC oxidoreductase family.</text>
</comment>
<dbReference type="InterPro" id="IPR007867">
    <property type="entry name" value="GMC_OxRtase_C"/>
</dbReference>
<evidence type="ECO:0000313" key="9">
    <source>
        <dbReference type="Proteomes" id="UP000283644"/>
    </source>
</evidence>
<keyword evidence="9" id="KW-1185">Reference proteome</keyword>
<dbReference type="GO" id="GO:0050660">
    <property type="term" value="F:flavin adenine dinucleotide binding"/>
    <property type="evidence" value="ECO:0007669"/>
    <property type="project" value="InterPro"/>
</dbReference>
<dbReference type="PANTHER" id="PTHR11552">
    <property type="entry name" value="GLUCOSE-METHANOL-CHOLINE GMC OXIDOREDUCTASE"/>
    <property type="match status" value="1"/>
</dbReference>
<evidence type="ECO:0000313" key="8">
    <source>
        <dbReference type="EMBL" id="RHW27156.1"/>
    </source>
</evidence>
<dbReference type="Gene3D" id="3.30.560.10">
    <property type="entry name" value="Glucose Oxidase, domain 3"/>
    <property type="match status" value="1"/>
</dbReference>
<evidence type="ECO:0000259" key="7">
    <source>
        <dbReference type="PROSITE" id="PS00623"/>
    </source>
</evidence>
<evidence type="ECO:0000256" key="1">
    <source>
        <dbReference type="ARBA" id="ARBA00001974"/>
    </source>
</evidence>
<evidence type="ECO:0000256" key="6">
    <source>
        <dbReference type="RuleBase" id="RU003968"/>
    </source>
</evidence>
<evidence type="ECO:0000256" key="2">
    <source>
        <dbReference type="ARBA" id="ARBA00010790"/>
    </source>
</evidence>
<dbReference type="Gene3D" id="3.50.50.60">
    <property type="entry name" value="FAD/NAD(P)-binding domain"/>
    <property type="match status" value="1"/>
</dbReference>
<comment type="cofactor">
    <cofactor evidence="1 5">
        <name>FAD</name>
        <dbReference type="ChEBI" id="CHEBI:57692"/>
    </cofactor>
</comment>
<dbReference type="InterPro" id="IPR012132">
    <property type="entry name" value="GMC_OxRdtase"/>
</dbReference>
<dbReference type="PIRSF" id="PIRSF000137">
    <property type="entry name" value="Alcohol_oxidase"/>
    <property type="match status" value="1"/>
</dbReference>
<keyword evidence="3 6" id="KW-0285">Flavoprotein</keyword>
<dbReference type="Proteomes" id="UP000283644">
    <property type="component" value="Unassembled WGS sequence"/>
</dbReference>
<dbReference type="InterPro" id="IPR036188">
    <property type="entry name" value="FAD/NAD-bd_sf"/>
</dbReference>
<feature type="binding site" evidence="5">
    <location>
        <position position="94"/>
    </location>
    <ligand>
        <name>FAD</name>
        <dbReference type="ChEBI" id="CHEBI:57692"/>
    </ligand>
</feature>
<keyword evidence="4 5" id="KW-0274">FAD</keyword>
<feature type="binding site" evidence="5">
    <location>
        <begin position="102"/>
        <end position="105"/>
    </location>
    <ligand>
        <name>FAD</name>
        <dbReference type="ChEBI" id="CHEBI:57692"/>
    </ligand>
</feature>
<dbReference type="RefSeq" id="WP_118925252.1">
    <property type="nucleotide sequence ID" value="NZ_QXGH01000014.1"/>
</dbReference>
<dbReference type="PROSITE" id="PS00623">
    <property type="entry name" value="GMC_OXRED_1"/>
    <property type="match status" value="1"/>
</dbReference>
<dbReference type="PANTHER" id="PTHR11552:SF147">
    <property type="entry name" value="CHOLINE DEHYDROGENASE, MITOCHONDRIAL"/>
    <property type="match status" value="1"/>
</dbReference>
<dbReference type="OrthoDB" id="9785276at2"/>
<dbReference type="EMBL" id="QXGH01000014">
    <property type="protein sequence ID" value="RHW27156.1"/>
    <property type="molecule type" value="Genomic_DNA"/>
</dbReference>
<proteinExistence type="inferred from homology"/>
<accession>A0A417Y3J9</accession>
<dbReference type="Pfam" id="PF05199">
    <property type="entry name" value="GMC_oxred_C"/>
    <property type="match status" value="1"/>
</dbReference>
<comment type="caution">
    <text evidence="8">The sequence shown here is derived from an EMBL/GenBank/DDBJ whole genome shotgun (WGS) entry which is preliminary data.</text>
</comment>
<dbReference type="AlphaFoldDB" id="A0A417Y3J9"/>
<dbReference type="InterPro" id="IPR000172">
    <property type="entry name" value="GMC_OxRdtase_N"/>
</dbReference>
<dbReference type="Pfam" id="PF00732">
    <property type="entry name" value="GMC_oxred_N"/>
    <property type="match status" value="1"/>
</dbReference>
<evidence type="ECO:0000256" key="3">
    <source>
        <dbReference type="ARBA" id="ARBA00022630"/>
    </source>
</evidence>
<name>A0A417Y3J9_9ACTN</name>
<protein>
    <submittedName>
        <fullName evidence="8">Choline dehydrogenase</fullName>
    </submittedName>
</protein>
<sequence length="554" mass="59521">MAKRAAQRSNEADYVVVGSGSSGSIVAARLAQSGASVILLEAGKTDEQMLTKVPGMIGPMHAEPKLKKLNDWGYYSVPQEGLDGRKMPTPRGKVLGGSSSVNGMVYVRGNRANYDSWAAEGNTGWSADEVNAAFKRYEDFEDGENDYRGAGGPIKITRNKFPQEASLQFIQATADTLGVKVLDDYNAAEQEGIARMQQNAADGLRYSSARGYVHHLAPPTLEVQTRVQATRVVIENGRATGVEVVELDRTGAVPKGGGVRRLVRAGREVIVSAGFVGSPQLLMLSGIGHPDHLATVGIDCIADLPVGDNLHDHLFHPLTFHVPTVQHRGTPLYFGKALLKEKTRGGSFLANSVFESVGFVRTSFATDVPDLQLHMLPWSYPTPNQDAPIRHQVDPRPSLSVFSTLIYPRSRGTIRLASSDAMAAPLIDYGFFKEKDDIEVLAEGTEMIREIMAGAAFGGTVKEEIHPGPALKGADLREALKIRSTSVYHGVGTCRMGPDSDSRAVVSPDLKVRGIEGLRVVDASIMPSITGGNTNAPCYMIGERAAEIMLGAQS</sequence>